<reference evidence="1 2" key="1">
    <citation type="submission" date="2018-03" db="EMBL/GenBank/DDBJ databases">
        <title>Whole genome analyses suggest that Burkholderia sensu lato contains two further novel genera in the rhizoxinica-symbiotica group Mycetohabitans gen. nov., and Trinickia gen. nov.: implications for the evolution of diazotrophy and nodulation in the Burkholderiaceae.</title>
        <authorList>
            <person name="Estrada De Los Santos P."/>
            <person name="Palmer M."/>
            <person name="Chavez-Ramirez B."/>
            <person name="Steenkamp E.T."/>
            <person name="Hirsch A.M."/>
            <person name="Manyaka P."/>
            <person name="Maluk M."/>
            <person name="Lafos M."/>
            <person name="Crook M."/>
            <person name="Gross E."/>
            <person name="Simon M.F."/>
            <person name="Bueno Dos Reis Junior F."/>
            <person name="Poole P.S."/>
            <person name="Venter S.N."/>
            <person name="James E.K."/>
        </authorList>
    </citation>
    <scope>NUCLEOTIDE SEQUENCE [LARGE SCALE GENOMIC DNA]</scope>
    <source>
        <strain evidence="1 2">JPY-366</strain>
    </source>
</reference>
<protein>
    <submittedName>
        <fullName evidence="1">Uncharacterized protein</fullName>
    </submittedName>
</protein>
<comment type="caution">
    <text evidence="1">The sequence shown here is derived from an EMBL/GenBank/DDBJ whole genome shotgun (WGS) entry which is preliminary data.</text>
</comment>
<name>A0A2T3XKC9_9BURK</name>
<dbReference type="Proteomes" id="UP000240638">
    <property type="component" value="Unassembled WGS sequence"/>
</dbReference>
<proteinExistence type="predicted"/>
<evidence type="ECO:0000313" key="1">
    <source>
        <dbReference type="EMBL" id="PTB16887.1"/>
    </source>
</evidence>
<evidence type="ECO:0000313" key="2">
    <source>
        <dbReference type="Proteomes" id="UP000240638"/>
    </source>
</evidence>
<gene>
    <name evidence="1" type="ORF">C9I57_30915</name>
</gene>
<dbReference type="EMBL" id="PYUC01000027">
    <property type="protein sequence ID" value="PTB16887.1"/>
    <property type="molecule type" value="Genomic_DNA"/>
</dbReference>
<organism evidence="1 2">
    <name type="scientific">Trinickia symbiotica</name>
    <dbReference type="NCBI Taxonomy" id="863227"/>
    <lineage>
        <taxon>Bacteria</taxon>
        <taxon>Pseudomonadati</taxon>
        <taxon>Pseudomonadota</taxon>
        <taxon>Betaproteobacteria</taxon>
        <taxon>Burkholderiales</taxon>
        <taxon>Burkholderiaceae</taxon>
        <taxon>Trinickia</taxon>
    </lineage>
</organism>
<sequence>MVLSMHCNLPHAAFGRVVSDGRRRAPCNDRVGHAAPVKQTAHHSAKTGDAPRLCRRKQGARARAGMPLRRFLAAACAPRAAAHDGLAYWGPSSGYNLGLPSHHVVCMRKRDRF</sequence>
<dbReference type="AlphaFoldDB" id="A0A2T3XKC9"/>
<accession>A0A2T3XKC9</accession>